<keyword evidence="4" id="KW-0694">RNA-binding</keyword>
<dbReference type="GO" id="GO:0000455">
    <property type="term" value="P:enzyme-directed rRNA pseudouridine synthesis"/>
    <property type="evidence" value="ECO:0007669"/>
    <property type="project" value="TreeGrafter"/>
</dbReference>
<dbReference type="EC" id="5.4.99.-" evidence="5"/>
<evidence type="ECO:0000313" key="8">
    <source>
        <dbReference type="Proteomes" id="UP000006055"/>
    </source>
</evidence>
<dbReference type="GO" id="GO:0009982">
    <property type="term" value="F:pseudouridine synthase activity"/>
    <property type="evidence" value="ECO:0007669"/>
    <property type="project" value="InterPro"/>
</dbReference>
<dbReference type="InterPro" id="IPR020103">
    <property type="entry name" value="PsdUridine_synth_cat_dom_sf"/>
</dbReference>
<dbReference type="CDD" id="cd00165">
    <property type="entry name" value="S4"/>
    <property type="match status" value="1"/>
</dbReference>
<dbReference type="CDD" id="cd02869">
    <property type="entry name" value="PseudoU_synth_RluA_like"/>
    <property type="match status" value="1"/>
</dbReference>
<gene>
    <name evidence="7" type="ordered locus">Desti_3883</name>
</gene>
<protein>
    <recommendedName>
        <fullName evidence="5">Pseudouridine synthase</fullName>
        <ecNumber evidence="5">5.4.99.-</ecNumber>
    </recommendedName>
</protein>
<dbReference type="STRING" id="706587.Desti_3883"/>
<dbReference type="OrthoDB" id="128480at2"/>
<keyword evidence="2 5" id="KW-0413">Isomerase</keyword>
<evidence type="ECO:0000256" key="1">
    <source>
        <dbReference type="ARBA" id="ARBA00010876"/>
    </source>
</evidence>
<dbReference type="PROSITE" id="PS01129">
    <property type="entry name" value="PSI_RLU"/>
    <property type="match status" value="1"/>
</dbReference>
<dbReference type="PANTHER" id="PTHR21600">
    <property type="entry name" value="MITOCHONDRIAL RNA PSEUDOURIDINE SYNTHASE"/>
    <property type="match status" value="1"/>
</dbReference>
<dbReference type="AlphaFoldDB" id="I4CAD4"/>
<feature type="domain" description="Pseudouridine synthase RsuA/RluA-like" evidence="6">
    <location>
        <begin position="90"/>
        <end position="245"/>
    </location>
</feature>
<evidence type="ECO:0000256" key="5">
    <source>
        <dbReference type="RuleBase" id="RU362028"/>
    </source>
</evidence>
<dbReference type="Gene3D" id="3.30.2350.10">
    <property type="entry name" value="Pseudouridine synthase"/>
    <property type="match status" value="1"/>
</dbReference>
<comment type="catalytic activity">
    <reaction evidence="5">
        <text>a uridine in RNA = a pseudouridine in RNA</text>
        <dbReference type="Rhea" id="RHEA:48348"/>
        <dbReference type="Rhea" id="RHEA-COMP:12068"/>
        <dbReference type="Rhea" id="RHEA-COMP:12069"/>
        <dbReference type="ChEBI" id="CHEBI:65314"/>
        <dbReference type="ChEBI" id="CHEBI:65315"/>
    </reaction>
</comment>
<comment type="similarity">
    <text evidence="1 5">Belongs to the pseudouridine synthase RluA family.</text>
</comment>
<proteinExistence type="inferred from homology"/>
<dbReference type="SUPFAM" id="SSF55174">
    <property type="entry name" value="Alpha-L RNA-binding motif"/>
    <property type="match status" value="1"/>
</dbReference>
<dbReference type="NCBIfam" id="TIGR00005">
    <property type="entry name" value="rluA_subfam"/>
    <property type="match status" value="1"/>
</dbReference>
<evidence type="ECO:0000256" key="2">
    <source>
        <dbReference type="ARBA" id="ARBA00023235"/>
    </source>
</evidence>
<name>I4CAD4_DESTA</name>
<dbReference type="PANTHER" id="PTHR21600:SF44">
    <property type="entry name" value="RIBOSOMAL LARGE SUBUNIT PSEUDOURIDINE SYNTHASE D"/>
    <property type="match status" value="1"/>
</dbReference>
<dbReference type="InterPro" id="IPR006224">
    <property type="entry name" value="PsdUridine_synth_RluA-like_CS"/>
</dbReference>
<evidence type="ECO:0000313" key="7">
    <source>
        <dbReference type="EMBL" id="AFM26525.1"/>
    </source>
</evidence>
<dbReference type="InterPro" id="IPR050188">
    <property type="entry name" value="RluA_PseudoU_synthase"/>
</dbReference>
<dbReference type="InterPro" id="IPR036986">
    <property type="entry name" value="S4_RNA-bd_sf"/>
</dbReference>
<evidence type="ECO:0000259" key="6">
    <source>
        <dbReference type="Pfam" id="PF00849"/>
    </source>
</evidence>
<dbReference type="GO" id="GO:0003723">
    <property type="term" value="F:RNA binding"/>
    <property type="evidence" value="ECO:0007669"/>
    <property type="project" value="UniProtKB-KW"/>
</dbReference>
<reference evidence="8" key="1">
    <citation type="submission" date="2012-06" db="EMBL/GenBank/DDBJ databases">
        <title>Complete sequence of chromosome of Desulfomonile tiedjei DSM 6799.</title>
        <authorList>
            <person name="Lucas S."/>
            <person name="Copeland A."/>
            <person name="Lapidus A."/>
            <person name="Glavina del Rio T."/>
            <person name="Dalin E."/>
            <person name="Tice H."/>
            <person name="Bruce D."/>
            <person name="Goodwin L."/>
            <person name="Pitluck S."/>
            <person name="Peters L."/>
            <person name="Ovchinnikova G."/>
            <person name="Zeytun A."/>
            <person name="Lu M."/>
            <person name="Kyrpides N."/>
            <person name="Mavromatis K."/>
            <person name="Ivanova N."/>
            <person name="Brettin T."/>
            <person name="Detter J.C."/>
            <person name="Han C."/>
            <person name="Larimer F."/>
            <person name="Land M."/>
            <person name="Hauser L."/>
            <person name="Markowitz V."/>
            <person name="Cheng J.-F."/>
            <person name="Hugenholtz P."/>
            <person name="Woyke T."/>
            <person name="Wu D."/>
            <person name="Spring S."/>
            <person name="Schroeder M."/>
            <person name="Brambilla E."/>
            <person name="Klenk H.-P."/>
            <person name="Eisen J.A."/>
        </authorList>
    </citation>
    <scope>NUCLEOTIDE SEQUENCE [LARGE SCALE GENOMIC DNA]</scope>
    <source>
        <strain evidence="8">ATCC 49306 / DSM 6799 / DCB-1</strain>
    </source>
</reference>
<accession>I4CAD4</accession>
<dbReference type="GO" id="GO:0140098">
    <property type="term" value="F:catalytic activity, acting on RNA"/>
    <property type="evidence" value="ECO:0007669"/>
    <property type="project" value="UniProtKB-ARBA"/>
</dbReference>
<dbReference type="Gene3D" id="3.10.290.10">
    <property type="entry name" value="RNA-binding S4 domain"/>
    <property type="match status" value="1"/>
</dbReference>
<dbReference type="KEGG" id="dti:Desti_3883"/>
<dbReference type="EMBL" id="CP003360">
    <property type="protein sequence ID" value="AFM26525.1"/>
    <property type="molecule type" value="Genomic_DNA"/>
</dbReference>
<feature type="active site" evidence="3">
    <location>
        <position position="140"/>
    </location>
</feature>
<dbReference type="Pfam" id="PF00849">
    <property type="entry name" value="PseudoU_synth_2"/>
    <property type="match status" value="1"/>
</dbReference>
<dbReference type="RefSeq" id="WP_014811651.1">
    <property type="nucleotide sequence ID" value="NC_018025.1"/>
</dbReference>
<dbReference type="InterPro" id="IPR006145">
    <property type="entry name" value="PsdUridine_synth_RsuA/RluA"/>
</dbReference>
<evidence type="ECO:0000256" key="3">
    <source>
        <dbReference type="PIRSR" id="PIRSR606225-1"/>
    </source>
</evidence>
<dbReference type="HOGENOM" id="CLU_016902_4_1_7"/>
<dbReference type="PATRIC" id="fig|706587.4.peg.4409"/>
<dbReference type="eggNOG" id="COG0564">
    <property type="taxonomic scope" value="Bacteria"/>
</dbReference>
<organism evidence="7 8">
    <name type="scientific">Desulfomonile tiedjei (strain ATCC 49306 / DSM 6799 / DCB-1)</name>
    <dbReference type="NCBI Taxonomy" id="706587"/>
    <lineage>
        <taxon>Bacteria</taxon>
        <taxon>Pseudomonadati</taxon>
        <taxon>Thermodesulfobacteriota</taxon>
        <taxon>Desulfomonilia</taxon>
        <taxon>Desulfomonilales</taxon>
        <taxon>Desulfomonilaceae</taxon>
        <taxon>Desulfomonile</taxon>
    </lineage>
</organism>
<keyword evidence="8" id="KW-1185">Reference proteome</keyword>
<dbReference type="Proteomes" id="UP000006055">
    <property type="component" value="Chromosome"/>
</dbReference>
<dbReference type="SUPFAM" id="SSF55120">
    <property type="entry name" value="Pseudouridine synthase"/>
    <property type="match status" value="1"/>
</dbReference>
<sequence>MPESVKLIIPTDAPSDRADKVLAVCLKGTHSRSALAKLIRLGLVRVHGTAVKPSTVLNPGDCVELLAEEISPSPAISGIPDFSILFEDSHIIVVNKPPGLVVHPGAGRPGNTLMDALVADRPQMLQVGEEGRWGVVHRLDRDTSGVMVLAKTSLAHESLSAQFRAHSVHRIYLALVRGNPGQDSGRIEVAIGRHPKDRKRISTVTTKARHAATKWRVLTRLGPLTLLEVMPETGRTHQIRVHLASIGLPVAGDPVYGKIRKKGGIDDPKLKAALRTLHRQALHAAVLGLKHPEDKQYVEFSSPLPDDIQAILDLQFSHEECPG</sequence>
<dbReference type="PROSITE" id="PS50889">
    <property type="entry name" value="S4"/>
    <property type="match status" value="1"/>
</dbReference>
<dbReference type="InterPro" id="IPR006225">
    <property type="entry name" value="PsdUridine_synth_RluC/D"/>
</dbReference>
<evidence type="ECO:0000256" key="4">
    <source>
        <dbReference type="PROSITE-ProRule" id="PRU00182"/>
    </source>
</evidence>
<comment type="function">
    <text evidence="5">Responsible for synthesis of pseudouridine from uracil.</text>
</comment>